<accession>A0AC34F988</accession>
<proteinExistence type="predicted"/>
<evidence type="ECO:0000313" key="2">
    <source>
        <dbReference type="WBParaSite" id="ES5_v2.g13685.t1"/>
    </source>
</evidence>
<organism evidence="1 2">
    <name type="scientific">Panagrolaimus sp. ES5</name>
    <dbReference type="NCBI Taxonomy" id="591445"/>
    <lineage>
        <taxon>Eukaryota</taxon>
        <taxon>Metazoa</taxon>
        <taxon>Ecdysozoa</taxon>
        <taxon>Nematoda</taxon>
        <taxon>Chromadorea</taxon>
        <taxon>Rhabditida</taxon>
        <taxon>Tylenchina</taxon>
        <taxon>Panagrolaimomorpha</taxon>
        <taxon>Panagrolaimoidea</taxon>
        <taxon>Panagrolaimidae</taxon>
        <taxon>Panagrolaimus</taxon>
    </lineage>
</organism>
<dbReference type="WBParaSite" id="ES5_v2.g13685.t1">
    <property type="protein sequence ID" value="ES5_v2.g13685.t1"/>
    <property type="gene ID" value="ES5_v2.g13685"/>
</dbReference>
<dbReference type="Proteomes" id="UP000887579">
    <property type="component" value="Unplaced"/>
</dbReference>
<name>A0AC34F988_9BILA</name>
<evidence type="ECO:0000313" key="1">
    <source>
        <dbReference type="Proteomes" id="UP000887579"/>
    </source>
</evidence>
<protein>
    <submittedName>
        <fullName evidence="2">DM domain-containing protein</fullName>
    </submittedName>
</protein>
<sequence>MMVSIDSKNILHSPSGESDIQIIDIKEESLDASTENGGNDDERNCTSLESADYLGLLDNDNDNNGKRYFCQRCLNHGLEFQRKGHKPTCKYATCKCELCMMVEQRRQINYQLSIRKGDDETCDSIINGRKIRRPKCARCSAHGQKQALRGHKKATCPFNQCECDMCALVENRRVLMARQIRVRRTQQRQRLQQTSETTPEPVECTSVLKRLLKPQPQIVTSSLSNDTIISKLSIQSLSKADSPPKKVLGHTKQSAFHHPTVSSVPMPKTVSTTEIASTATTTTSNERNNNNSLSQFPSVPPGLFTPAQMEFIMKLFMQASASAQQQQQPQQQHQTSHVSSTNGIPLNPFFFNHHHHQQQQHQQHPSATTILPQQFTNNNLPFFSHHLFTGFPNNLSSSSSTTSSSSSLGGGTMPSMVNPFLFSCFQGFPTTAQFSFPPFLATEQRPS</sequence>
<reference evidence="2" key="1">
    <citation type="submission" date="2022-11" db="UniProtKB">
        <authorList>
            <consortium name="WormBaseParasite"/>
        </authorList>
    </citation>
    <scope>IDENTIFICATION</scope>
</reference>